<dbReference type="InterPro" id="IPR040841">
    <property type="entry name" value="Luciferase_dom"/>
</dbReference>
<feature type="domain" description="Luciferase" evidence="1">
    <location>
        <begin position="43"/>
        <end position="109"/>
    </location>
</feature>
<protein>
    <recommendedName>
        <fullName evidence="1">Luciferase domain-containing protein</fullName>
    </recommendedName>
</protein>
<dbReference type="Proteomes" id="UP000799291">
    <property type="component" value="Unassembled WGS sequence"/>
</dbReference>
<gene>
    <name evidence="2" type="ORF">K458DRAFT_364257</name>
</gene>
<evidence type="ECO:0000313" key="2">
    <source>
        <dbReference type="EMBL" id="KAF2686420.1"/>
    </source>
</evidence>
<accession>A0A6G1J887</accession>
<dbReference type="EMBL" id="MU005577">
    <property type="protein sequence ID" value="KAF2686420.1"/>
    <property type="molecule type" value="Genomic_DNA"/>
</dbReference>
<name>A0A6G1J887_9PLEO</name>
<sequence length="122" mass="13198">MVSKVPNLLGTGPSAIEGGCPALFISSKLSLPTHECYKKAPYEAAHMHEADWSIHCILPVADARLVVQKGWGERHGLSGKIGFPRGYLMGYALRSESEVGMIETIVVAAARYGMVGWQLAEE</sequence>
<keyword evidence="3" id="KW-1185">Reference proteome</keyword>
<reference evidence="2" key="1">
    <citation type="journal article" date="2020" name="Stud. Mycol.">
        <title>101 Dothideomycetes genomes: a test case for predicting lifestyles and emergence of pathogens.</title>
        <authorList>
            <person name="Haridas S."/>
            <person name="Albert R."/>
            <person name="Binder M."/>
            <person name="Bloem J."/>
            <person name="Labutti K."/>
            <person name="Salamov A."/>
            <person name="Andreopoulos B."/>
            <person name="Baker S."/>
            <person name="Barry K."/>
            <person name="Bills G."/>
            <person name="Bluhm B."/>
            <person name="Cannon C."/>
            <person name="Castanera R."/>
            <person name="Culley D."/>
            <person name="Daum C."/>
            <person name="Ezra D."/>
            <person name="Gonzalez J."/>
            <person name="Henrissat B."/>
            <person name="Kuo A."/>
            <person name="Liang C."/>
            <person name="Lipzen A."/>
            <person name="Lutzoni F."/>
            <person name="Magnuson J."/>
            <person name="Mondo S."/>
            <person name="Nolan M."/>
            <person name="Ohm R."/>
            <person name="Pangilinan J."/>
            <person name="Park H.-J."/>
            <person name="Ramirez L."/>
            <person name="Alfaro M."/>
            <person name="Sun H."/>
            <person name="Tritt A."/>
            <person name="Yoshinaga Y."/>
            <person name="Zwiers L.-H."/>
            <person name="Turgeon B."/>
            <person name="Goodwin S."/>
            <person name="Spatafora J."/>
            <person name="Crous P."/>
            <person name="Grigoriev I."/>
        </authorList>
    </citation>
    <scope>NUCLEOTIDE SEQUENCE</scope>
    <source>
        <strain evidence="2">CBS 122367</strain>
    </source>
</reference>
<dbReference type="InterPro" id="IPR048273">
    <property type="entry name" value="Luciferase"/>
</dbReference>
<evidence type="ECO:0000313" key="3">
    <source>
        <dbReference type="Proteomes" id="UP000799291"/>
    </source>
</evidence>
<dbReference type="PANTHER" id="PTHR38695:SF1">
    <property type="entry name" value="AMINO ACID PERMEASE_ SLC12A DOMAIN-CONTAINING PROTEIN"/>
    <property type="match status" value="1"/>
</dbReference>
<dbReference type="Pfam" id="PF17648">
    <property type="entry name" value="Luciferase"/>
    <property type="match status" value="1"/>
</dbReference>
<evidence type="ECO:0000259" key="1">
    <source>
        <dbReference type="Pfam" id="PF17648"/>
    </source>
</evidence>
<organism evidence="2 3">
    <name type="scientific">Lentithecium fluviatile CBS 122367</name>
    <dbReference type="NCBI Taxonomy" id="1168545"/>
    <lineage>
        <taxon>Eukaryota</taxon>
        <taxon>Fungi</taxon>
        <taxon>Dikarya</taxon>
        <taxon>Ascomycota</taxon>
        <taxon>Pezizomycotina</taxon>
        <taxon>Dothideomycetes</taxon>
        <taxon>Pleosporomycetidae</taxon>
        <taxon>Pleosporales</taxon>
        <taxon>Massarineae</taxon>
        <taxon>Lentitheciaceae</taxon>
        <taxon>Lentithecium</taxon>
    </lineage>
</organism>
<dbReference type="PANTHER" id="PTHR38695">
    <property type="entry name" value="AMINO ACID PERMEASE_ SLC12A DOMAIN-CONTAINING PROTEIN"/>
    <property type="match status" value="1"/>
</dbReference>
<proteinExistence type="predicted"/>
<dbReference type="OrthoDB" id="5358398at2759"/>
<dbReference type="AlphaFoldDB" id="A0A6G1J887"/>